<evidence type="ECO:0000313" key="1">
    <source>
        <dbReference type="EMBL" id="CAB4141955.1"/>
    </source>
</evidence>
<dbReference type="InterPro" id="IPR024659">
    <property type="entry name" value="Phage_coat_Gp5"/>
</dbReference>
<protein>
    <submittedName>
        <fullName evidence="1">Major capsid protein Gp5</fullName>
    </submittedName>
</protein>
<accession>A0A6J5M4Q0</accession>
<proteinExistence type="predicted"/>
<organism evidence="1">
    <name type="scientific">uncultured Caudovirales phage</name>
    <dbReference type="NCBI Taxonomy" id="2100421"/>
    <lineage>
        <taxon>Viruses</taxon>
        <taxon>Duplodnaviria</taxon>
        <taxon>Heunggongvirae</taxon>
        <taxon>Uroviricota</taxon>
        <taxon>Caudoviricetes</taxon>
        <taxon>Peduoviridae</taxon>
        <taxon>Maltschvirus</taxon>
        <taxon>Maltschvirus maltsch</taxon>
    </lineage>
</organism>
<gene>
    <name evidence="1" type="ORF">UFOVP421_46</name>
</gene>
<reference evidence="1" key="1">
    <citation type="submission" date="2020-04" db="EMBL/GenBank/DDBJ databases">
        <authorList>
            <person name="Chiriac C."/>
            <person name="Salcher M."/>
            <person name="Ghai R."/>
            <person name="Kavagutti S V."/>
        </authorList>
    </citation>
    <scope>NUCLEOTIDE SEQUENCE</scope>
</reference>
<dbReference type="Gene3D" id="2.40.30.240">
    <property type="match status" value="1"/>
</dbReference>
<name>A0A6J5M4Q0_9CAUD</name>
<dbReference type="EMBL" id="LR796402">
    <property type="protein sequence ID" value="CAB4141955.1"/>
    <property type="molecule type" value="Genomic_DNA"/>
</dbReference>
<dbReference type="Pfam" id="PF11651">
    <property type="entry name" value="P22_CoatProtein"/>
    <property type="match status" value="1"/>
</dbReference>
<sequence length="405" mass="43272">MSNALLTPTVIAREALMQLNNNLVAGRTVYRDYSDEFTAVGDTITVRRPVDFTVTDGATLSLQNVEEGSLTVAMDKQKHVAWRFSSKDLTLTIDEYSARYIRPAMIQLANQVDRDLLSLYDQVNNWVGTPGSAVNSYAKFAEGPKRLDVLAVPEGERFAALSPSDYWALTGSQTSLAASDRLVETAYERAILGNVAGVELFKAQNVQAHTAGTRTNTTPLVDGAGQAVTYATAKATMTQSLVVKGAGNAVTIKDGDVFTIAGVFDVNPVTKATLSHLKQFVVRSDATSAAGGGVTLTIYPAIITSGPYQTVSAAPANEAAITWAGAASGITDQNMVYHRNAFALVTRPMIRPDGAAFSATESADGMSVRIIKDYDMSNDVERIRLDILYGVKAIDARLAVRLSGS</sequence>